<name>F4WIX6_ACREC</name>
<reference evidence="1" key="1">
    <citation type="submission" date="2011-02" db="EMBL/GenBank/DDBJ databases">
        <title>The genome of the leaf-cutting ant Acromyrmex echinatior suggests key adaptations to social evolution and fungus farming.</title>
        <authorList>
            <person name="Nygaard S."/>
            <person name="Zhang G."/>
        </authorList>
    </citation>
    <scope>NUCLEOTIDE SEQUENCE</scope>
</reference>
<sequence>MQLDVECKTTPMADAMLLQLLKGQQMKLDASFIKALVKQIECNIPKISIEVWRDYLKECNYPKSHSPFAIVYIAQRVEVSLSELDIRSGSIKTFFLDG</sequence>
<proteinExistence type="predicted"/>
<gene>
    <name evidence="1" type="ORF">G5I_05652</name>
</gene>
<dbReference type="Proteomes" id="UP000007755">
    <property type="component" value="Unassembled WGS sequence"/>
</dbReference>
<protein>
    <submittedName>
        <fullName evidence="1">Uncharacterized protein</fullName>
    </submittedName>
</protein>
<keyword evidence="2" id="KW-1185">Reference proteome</keyword>
<accession>F4WIX6</accession>
<dbReference type="AlphaFoldDB" id="F4WIX6"/>
<organism evidence="2">
    <name type="scientific">Acromyrmex echinatior</name>
    <name type="common">Panamanian leafcutter ant</name>
    <name type="synonym">Acromyrmex octospinosus echinatior</name>
    <dbReference type="NCBI Taxonomy" id="103372"/>
    <lineage>
        <taxon>Eukaryota</taxon>
        <taxon>Metazoa</taxon>
        <taxon>Ecdysozoa</taxon>
        <taxon>Arthropoda</taxon>
        <taxon>Hexapoda</taxon>
        <taxon>Insecta</taxon>
        <taxon>Pterygota</taxon>
        <taxon>Neoptera</taxon>
        <taxon>Endopterygota</taxon>
        <taxon>Hymenoptera</taxon>
        <taxon>Apocrita</taxon>
        <taxon>Aculeata</taxon>
        <taxon>Formicoidea</taxon>
        <taxon>Formicidae</taxon>
        <taxon>Myrmicinae</taxon>
        <taxon>Acromyrmex</taxon>
    </lineage>
</organism>
<evidence type="ECO:0000313" key="2">
    <source>
        <dbReference type="Proteomes" id="UP000007755"/>
    </source>
</evidence>
<evidence type="ECO:0000313" key="1">
    <source>
        <dbReference type="EMBL" id="EGI65839.1"/>
    </source>
</evidence>
<dbReference type="InParanoid" id="F4WIX6"/>
<dbReference type="EMBL" id="GL888178">
    <property type="protein sequence ID" value="EGI65839.1"/>
    <property type="molecule type" value="Genomic_DNA"/>
</dbReference>